<dbReference type="InterPro" id="IPR016617">
    <property type="entry name" value="ARMC1"/>
</dbReference>
<dbReference type="Proteomes" id="UP001460270">
    <property type="component" value="Unassembled WGS sequence"/>
</dbReference>
<dbReference type="AlphaFoldDB" id="A0AAW0PDQ6"/>
<dbReference type="EMBL" id="JBBPFD010000006">
    <property type="protein sequence ID" value="KAK7922142.1"/>
    <property type="molecule type" value="Genomic_DNA"/>
</dbReference>
<evidence type="ECO:0000313" key="2">
    <source>
        <dbReference type="Proteomes" id="UP001460270"/>
    </source>
</evidence>
<organism evidence="1 2">
    <name type="scientific">Mugilogobius chulae</name>
    <name type="common">yellowstripe goby</name>
    <dbReference type="NCBI Taxonomy" id="88201"/>
    <lineage>
        <taxon>Eukaryota</taxon>
        <taxon>Metazoa</taxon>
        <taxon>Chordata</taxon>
        <taxon>Craniata</taxon>
        <taxon>Vertebrata</taxon>
        <taxon>Euteleostomi</taxon>
        <taxon>Actinopterygii</taxon>
        <taxon>Neopterygii</taxon>
        <taxon>Teleostei</taxon>
        <taxon>Neoteleostei</taxon>
        <taxon>Acanthomorphata</taxon>
        <taxon>Gobiaria</taxon>
        <taxon>Gobiiformes</taxon>
        <taxon>Gobioidei</taxon>
        <taxon>Gobiidae</taxon>
        <taxon>Gobionellinae</taxon>
        <taxon>Mugilogobius</taxon>
    </lineage>
</organism>
<reference evidence="2" key="1">
    <citation type="submission" date="2024-04" db="EMBL/GenBank/DDBJ databases">
        <title>Salinicola lusitanus LLJ914,a marine bacterium isolated from the Okinawa Trough.</title>
        <authorList>
            <person name="Li J."/>
        </authorList>
    </citation>
    <scope>NUCLEOTIDE SEQUENCE [LARGE SCALE GENOMIC DNA]</scope>
</reference>
<dbReference type="PANTHER" id="PTHR46840">
    <property type="entry name" value="ARMADILLO REPEAT-CONTAINING PROTEIN 1"/>
    <property type="match status" value="1"/>
</dbReference>
<sequence length="164" mass="18445">MSGICSVRVTDVNILPKLSSSLHAIRYLSECSANREKLKAELGMMLSLAERRPQRRSLLASEVYELLQDLGQALLRIRGVISFTFQMSVKRLHRPDRADLKPEALASAIASTQVMTAQQVVKGENGQEVLVPFPEDSSVQVEQNQDLPEYLPKTRARLWTRTEP</sequence>
<comment type="caution">
    <text evidence="1">The sequence shown here is derived from an EMBL/GenBank/DDBJ whole genome shotgun (WGS) entry which is preliminary data.</text>
</comment>
<name>A0AAW0PDQ6_9GOBI</name>
<dbReference type="GO" id="GO:0016020">
    <property type="term" value="C:membrane"/>
    <property type="evidence" value="ECO:0007669"/>
    <property type="project" value="UniProtKB-SubCell"/>
</dbReference>
<dbReference type="PANTHER" id="PTHR46840:SF2">
    <property type="entry name" value="ARMADILLO REPEAT-CONTAINING PROTEIN 1"/>
    <property type="match status" value="1"/>
</dbReference>
<evidence type="ECO:0000313" key="1">
    <source>
        <dbReference type="EMBL" id="KAK7922142.1"/>
    </source>
</evidence>
<protein>
    <submittedName>
        <fullName evidence="1">Uncharacterized protein</fullName>
    </submittedName>
</protein>
<gene>
    <name evidence="1" type="ORF">WMY93_009044</name>
</gene>
<proteinExistence type="predicted"/>
<accession>A0AAW0PDQ6</accession>
<keyword evidence="2" id="KW-1185">Reference proteome</keyword>